<keyword evidence="2" id="KW-0812">Transmembrane</keyword>
<dbReference type="EMBL" id="MU865291">
    <property type="protein sequence ID" value="KAK4231658.1"/>
    <property type="molecule type" value="Genomic_DNA"/>
</dbReference>
<sequence length="209" mass="21949">MPSSETNLDDSEGDGSPRIHAKYPSGSEVVALSGLEVEHVCSLQAVHPQLVEQGGVEIEKSAAVPQPERRILGLRTRVFWAVLFGLGMFLVAGIITGGVAGAVVGKVPPGSTVTMTHSTPTITIPIPSSTFFTTAIITTSLSQSTTTSLGLPATVVTSRSPGGEKSLSKTTTFNLTTPSPTPSQSTQERIDAGIKDYEERIRNAQSDEE</sequence>
<feature type="transmembrane region" description="Helical" evidence="2">
    <location>
        <begin position="78"/>
        <end position="104"/>
    </location>
</feature>
<evidence type="ECO:0000256" key="2">
    <source>
        <dbReference type="SAM" id="Phobius"/>
    </source>
</evidence>
<keyword evidence="4" id="KW-1185">Reference proteome</keyword>
<feature type="region of interest" description="Disordered" evidence="1">
    <location>
        <begin position="1"/>
        <end position="21"/>
    </location>
</feature>
<gene>
    <name evidence="3" type="ORF">QBC38DRAFT_439686</name>
</gene>
<evidence type="ECO:0000313" key="3">
    <source>
        <dbReference type="EMBL" id="KAK4231658.1"/>
    </source>
</evidence>
<organism evidence="3 4">
    <name type="scientific">Podospora fimiseda</name>
    <dbReference type="NCBI Taxonomy" id="252190"/>
    <lineage>
        <taxon>Eukaryota</taxon>
        <taxon>Fungi</taxon>
        <taxon>Dikarya</taxon>
        <taxon>Ascomycota</taxon>
        <taxon>Pezizomycotina</taxon>
        <taxon>Sordariomycetes</taxon>
        <taxon>Sordariomycetidae</taxon>
        <taxon>Sordariales</taxon>
        <taxon>Podosporaceae</taxon>
        <taxon>Podospora</taxon>
    </lineage>
</organism>
<keyword evidence="2" id="KW-1133">Transmembrane helix</keyword>
<feature type="region of interest" description="Disordered" evidence="1">
    <location>
        <begin position="155"/>
        <end position="193"/>
    </location>
</feature>
<reference evidence="3" key="1">
    <citation type="journal article" date="2023" name="Mol. Phylogenet. Evol.">
        <title>Genome-scale phylogeny and comparative genomics of the fungal order Sordariales.</title>
        <authorList>
            <person name="Hensen N."/>
            <person name="Bonometti L."/>
            <person name="Westerberg I."/>
            <person name="Brannstrom I.O."/>
            <person name="Guillou S."/>
            <person name="Cros-Aarteil S."/>
            <person name="Calhoun S."/>
            <person name="Haridas S."/>
            <person name="Kuo A."/>
            <person name="Mondo S."/>
            <person name="Pangilinan J."/>
            <person name="Riley R."/>
            <person name="LaButti K."/>
            <person name="Andreopoulos B."/>
            <person name="Lipzen A."/>
            <person name="Chen C."/>
            <person name="Yan M."/>
            <person name="Daum C."/>
            <person name="Ng V."/>
            <person name="Clum A."/>
            <person name="Steindorff A."/>
            <person name="Ohm R.A."/>
            <person name="Martin F."/>
            <person name="Silar P."/>
            <person name="Natvig D.O."/>
            <person name="Lalanne C."/>
            <person name="Gautier V."/>
            <person name="Ament-Velasquez S.L."/>
            <person name="Kruys A."/>
            <person name="Hutchinson M.I."/>
            <person name="Powell A.J."/>
            <person name="Barry K."/>
            <person name="Miller A.N."/>
            <person name="Grigoriev I.V."/>
            <person name="Debuchy R."/>
            <person name="Gladieux P."/>
            <person name="Hiltunen Thoren M."/>
            <person name="Johannesson H."/>
        </authorList>
    </citation>
    <scope>NUCLEOTIDE SEQUENCE</scope>
    <source>
        <strain evidence="3">CBS 990.96</strain>
    </source>
</reference>
<reference evidence="3" key="2">
    <citation type="submission" date="2023-05" db="EMBL/GenBank/DDBJ databases">
        <authorList>
            <consortium name="Lawrence Berkeley National Laboratory"/>
            <person name="Steindorff A."/>
            <person name="Hensen N."/>
            <person name="Bonometti L."/>
            <person name="Westerberg I."/>
            <person name="Brannstrom I.O."/>
            <person name="Guillou S."/>
            <person name="Cros-Aarteil S."/>
            <person name="Calhoun S."/>
            <person name="Haridas S."/>
            <person name="Kuo A."/>
            <person name="Mondo S."/>
            <person name="Pangilinan J."/>
            <person name="Riley R."/>
            <person name="Labutti K."/>
            <person name="Andreopoulos B."/>
            <person name="Lipzen A."/>
            <person name="Chen C."/>
            <person name="Yanf M."/>
            <person name="Daum C."/>
            <person name="Ng V."/>
            <person name="Clum A."/>
            <person name="Ohm R."/>
            <person name="Martin F."/>
            <person name="Silar P."/>
            <person name="Natvig D."/>
            <person name="Lalanne C."/>
            <person name="Gautier V."/>
            <person name="Ament-Velasquez S.L."/>
            <person name="Kruys A."/>
            <person name="Hutchinson M.I."/>
            <person name="Powell A.J."/>
            <person name="Barry K."/>
            <person name="Miller A.N."/>
            <person name="Grigoriev I.V."/>
            <person name="Debuchy R."/>
            <person name="Gladieux P."/>
            <person name="Thoren M.H."/>
            <person name="Johannesson H."/>
        </authorList>
    </citation>
    <scope>NUCLEOTIDE SEQUENCE</scope>
    <source>
        <strain evidence="3">CBS 990.96</strain>
    </source>
</reference>
<name>A0AAN7BXV4_9PEZI</name>
<protein>
    <recommendedName>
        <fullName evidence="5">Transmembrane protein</fullName>
    </recommendedName>
</protein>
<dbReference type="AlphaFoldDB" id="A0AAN7BXV4"/>
<keyword evidence="2" id="KW-0472">Membrane</keyword>
<dbReference type="Proteomes" id="UP001301958">
    <property type="component" value="Unassembled WGS sequence"/>
</dbReference>
<proteinExistence type="predicted"/>
<comment type="caution">
    <text evidence="3">The sequence shown here is derived from an EMBL/GenBank/DDBJ whole genome shotgun (WGS) entry which is preliminary data.</text>
</comment>
<evidence type="ECO:0008006" key="5">
    <source>
        <dbReference type="Google" id="ProtNLM"/>
    </source>
</evidence>
<evidence type="ECO:0000256" key="1">
    <source>
        <dbReference type="SAM" id="MobiDB-lite"/>
    </source>
</evidence>
<accession>A0AAN7BXV4</accession>
<feature type="compositionally biased region" description="Low complexity" evidence="1">
    <location>
        <begin position="168"/>
        <end position="187"/>
    </location>
</feature>
<evidence type="ECO:0000313" key="4">
    <source>
        <dbReference type="Proteomes" id="UP001301958"/>
    </source>
</evidence>